<evidence type="ECO:0000256" key="10">
    <source>
        <dbReference type="ARBA" id="ARBA00022723"/>
    </source>
</evidence>
<gene>
    <name evidence="22" type="ORF">AAY42_14030</name>
</gene>
<dbReference type="STRING" id="346185.AAY42_14030"/>
<evidence type="ECO:0000256" key="11">
    <source>
        <dbReference type="ARBA" id="ARBA00022741"/>
    </source>
</evidence>
<keyword evidence="6" id="KW-0004">4Fe-4S</keyword>
<keyword evidence="14" id="KW-0408">Iron</keyword>
<evidence type="ECO:0000259" key="21">
    <source>
        <dbReference type="PROSITE" id="PS50109"/>
    </source>
</evidence>
<evidence type="ECO:0000256" key="19">
    <source>
        <dbReference type="PROSITE-ProRule" id="PRU00339"/>
    </source>
</evidence>
<evidence type="ECO:0000256" key="16">
    <source>
        <dbReference type="ARBA" id="ARBA00023014"/>
    </source>
</evidence>
<dbReference type="EMBL" id="LCTZ01000002">
    <property type="protein sequence ID" value="KQC30882.1"/>
    <property type="molecule type" value="Genomic_DNA"/>
</dbReference>
<dbReference type="SUPFAM" id="SSF48452">
    <property type="entry name" value="TPR-like"/>
    <property type="match status" value="2"/>
</dbReference>
<evidence type="ECO:0000256" key="9">
    <source>
        <dbReference type="ARBA" id="ARBA00022679"/>
    </source>
</evidence>
<dbReference type="InterPro" id="IPR011990">
    <property type="entry name" value="TPR-like_helical_dom_sf"/>
</dbReference>
<dbReference type="GO" id="GO:0005524">
    <property type="term" value="F:ATP binding"/>
    <property type="evidence" value="ECO:0007669"/>
    <property type="project" value="UniProtKB-KW"/>
</dbReference>
<evidence type="ECO:0000256" key="18">
    <source>
        <dbReference type="ARBA" id="ARBA00030800"/>
    </source>
</evidence>
<keyword evidence="19" id="KW-0802">TPR repeat</keyword>
<dbReference type="Gene3D" id="1.20.5.1930">
    <property type="match status" value="1"/>
</dbReference>
<keyword evidence="20" id="KW-0472">Membrane</keyword>
<evidence type="ECO:0000256" key="7">
    <source>
        <dbReference type="ARBA" id="ARBA00022490"/>
    </source>
</evidence>
<evidence type="ECO:0000256" key="4">
    <source>
        <dbReference type="ARBA" id="ARBA00012438"/>
    </source>
</evidence>
<keyword evidence="8" id="KW-0597">Phosphoprotein</keyword>
<dbReference type="GO" id="GO:0046983">
    <property type="term" value="F:protein dimerization activity"/>
    <property type="evidence" value="ECO:0007669"/>
    <property type="project" value="InterPro"/>
</dbReference>
<keyword evidence="20" id="KW-0812">Transmembrane</keyword>
<evidence type="ECO:0000256" key="6">
    <source>
        <dbReference type="ARBA" id="ARBA00022485"/>
    </source>
</evidence>
<dbReference type="Pfam" id="PF02518">
    <property type="entry name" value="HATPase_c"/>
    <property type="match status" value="1"/>
</dbReference>
<dbReference type="InterPro" id="IPR036890">
    <property type="entry name" value="HATPase_C_sf"/>
</dbReference>
<keyword evidence="7" id="KW-0963">Cytoplasm</keyword>
<dbReference type="GO" id="GO:0000155">
    <property type="term" value="F:phosphorelay sensor kinase activity"/>
    <property type="evidence" value="ECO:0007669"/>
    <property type="project" value="InterPro"/>
</dbReference>
<dbReference type="PRINTS" id="PR00344">
    <property type="entry name" value="BCTRLSENSOR"/>
</dbReference>
<accession>A0A0Q1DPF2</accession>
<feature type="repeat" description="TPR" evidence="19">
    <location>
        <begin position="154"/>
        <end position="187"/>
    </location>
</feature>
<comment type="caution">
    <text evidence="22">The sequence shown here is derived from an EMBL/GenBank/DDBJ whole genome shotgun (WGS) entry which is preliminary data.</text>
</comment>
<sequence length="647" mass="73028">MLVGFGKTYAQSSLEQEVDSLTHLIVSVPDDTLKIGRYEDLARKLLSLNRQSKMLEIANEGLALSKKLEYDGGIAKMTLFKAIALDIMGKSDKAIPLYNIGLKMAKEQDEQELQARFYMNLGLCYRYMGDYDLSLENQLYAYDLREAMSKKDLAKLLNNIGIIYRFQDKHKRAEEIYLKSLKLKQELKDSLGMAATLTNLGLVYNKIENRKEKSTQYLQRSKNLYQLLGRPDHVASCNTSLGQIFLNQNNIPKAKEALSDAWNYFQKNIDQQYSPSTLASLSEIAVLENDFQLAKAYLEKALEISTSFGRKVDQVKLLIGLSSIKKELGENADAYKMLKKAYDINDTLNQMSRLEAMEEMQAKFDVNEKISELKISELKLNEQTRQRNIFLFGAIGLALFAITIFFSLQGRIRANKKIAEQTEAIQHKEIIELQQQNKLLALSSMIEGQEAERMRIAKDLHDGLGGLLSTVKAHFSAIQNEVTKLEKLNLAKKTNELIDEACVEVRRISHDMIPHALTLSGLPAVLEDRAETLIGEGFNVDLDIQEFPEDMAKTRQAMLFRLIQEIISNIRKHANAKNILIQILGNDRGLSLIVEDDGDGFEFEKAMKSGGVGLKSINSRVEFLNGTIDWDSSLGKGTTITVNIPEV</sequence>
<dbReference type="PROSITE" id="PS50005">
    <property type="entry name" value="TPR"/>
    <property type="match status" value="1"/>
</dbReference>
<evidence type="ECO:0000256" key="17">
    <source>
        <dbReference type="ARBA" id="ARBA00024827"/>
    </source>
</evidence>
<dbReference type="PROSITE" id="PS50109">
    <property type="entry name" value="HIS_KIN"/>
    <property type="match status" value="1"/>
</dbReference>
<comment type="cofactor">
    <cofactor evidence="2">
        <name>[4Fe-4S] cluster</name>
        <dbReference type="ChEBI" id="CHEBI:49883"/>
    </cofactor>
</comment>
<keyword evidence="13" id="KW-0067">ATP-binding</keyword>
<evidence type="ECO:0000256" key="13">
    <source>
        <dbReference type="ARBA" id="ARBA00022840"/>
    </source>
</evidence>
<dbReference type="GO" id="GO:0016020">
    <property type="term" value="C:membrane"/>
    <property type="evidence" value="ECO:0007669"/>
    <property type="project" value="InterPro"/>
</dbReference>
<evidence type="ECO:0000256" key="3">
    <source>
        <dbReference type="ARBA" id="ARBA00004496"/>
    </source>
</evidence>
<feature type="domain" description="Histidine kinase" evidence="21">
    <location>
        <begin position="455"/>
        <end position="647"/>
    </location>
</feature>
<evidence type="ECO:0000256" key="15">
    <source>
        <dbReference type="ARBA" id="ARBA00023012"/>
    </source>
</evidence>
<dbReference type="Gene3D" id="1.25.40.10">
    <property type="entry name" value="Tetratricopeptide repeat domain"/>
    <property type="match status" value="2"/>
</dbReference>
<dbReference type="Pfam" id="PF07730">
    <property type="entry name" value="HisKA_3"/>
    <property type="match status" value="1"/>
</dbReference>
<dbReference type="Proteomes" id="UP000050827">
    <property type="component" value="Unassembled WGS sequence"/>
</dbReference>
<dbReference type="PANTHER" id="PTHR24421">
    <property type="entry name" value="NITRATE/NITRITE SENSOR PROTEIN NARX-RELATED"/>
    <property type="match status" value="1"/>
</dbReference>
<evidence type="ECO:0000256" key="14">
    <source>
        <dbReference type="ARBA" id="ARBA00023004"/>
    </source>
</evidence>
<comment type="function">
    <text evidence="17">Member of the two-component regulatory system NreB/NreC involved in the control of dissimilatory nitrate/nitrite reduction in response to oxygen. NreB functions as a direct oxygen sensor histidine kinase which is autophosphorylated, in the absence of oxygen, probably at the conserved histidine residue, and transfers its phosphate group probably to a conserved aspartate residue of NreC. NreB/NreC activates the expression of the nitrate (narGHJI) and nitrite (nir) reductase operons, as well as the putative nitrate transporter gene narT.</text>
</comment>
<name>A0A0Q1DPF2_9FLAO</name>
<reference evidence="22 23" key="1">
    <citation type="submission" date="2015-04" db="EMBL/GenBank/DDBJ databases">
        <title>Complete genome of flavobacterium.</title>
        <authorList>
            <person name="Kwon Y.M."/>
            <person name="Kim S.-J."/>
        </authorList>
    </citation>
    <scope>NUCLEOTIDE SEQUENCE [LARGE SCALE GENOMIC DNA]</scope>
    <source>
        <strain evidence="22 23">DK169</strain>
    </source>
</reference>
<proteinExistence type="predicted"/>
<organism evidence="22 23">
    <name type="scientific">Flagellimonas eckloniae</name>
    <dbReference type="NCBI Taxonomy" id="346185"/>
    <lineage>
        <taxon>Bacteria</taxon>
        <taxon>Pseudomonadati</taxon>
        <taxon>Bacteroidota</taxon>
        <taxon>Flavobacteriia</taxon>
        <taxon>Flavobacteriales</taxon>
        <taxon>Flavobacteriaceae</taxon>
        <taxon>Flagellimonas</taxon>
    </lineage>
</organism>
<evidence type="ECO:0000256" key="5">
    <source>
        <dbReference type="ARBA" id="ARBA00017322"/>
    </source>
</evidence>
<keyword evidence="9" id="KW-0808">Transferase</keyword>
<dbReference type="Pfam" id="PF13424">
    <property type="entry name" value="TPR_12"/>
    <property type="match status" value="1"/>
</dbReference>
<dbReference type="Pfam" id="PF13181">
    <property type="entry name" value="TPR_8"/>
    <property type="match status" value="2"/>
</dbReference>
<comment type="catalytic activity">
    <reaction evidence="1">
        <text>ATP + protein L-histidine = ADP + protein N-phospho-L-histidine.</text>
        <dbReference type="EC" id="2.7.13.3"/>
    </reaction>
</comment>
<dbReference type="CDD" id="cd16917">
    <property type="entry name" value="HATPase_UhpB-NarQ-NarX-like"/>
    <property type="match status" value="1"/>
</dbReference>
<evidence type="ECO:0000256" key="20">
    <source>
        <dbReference type="SAM" id="Phobius"/>
    </source>
</evidence>
<dbReference type="InterPro" id="IPR003594">
    <property type="entry name" value="HATPase_dom"/>
</dbReference>
<keyword evidence="10" id="KW-0479">Metal-binding</keyword>
<dbReference type="InterPro" id="IPR050482">
    <property type="entry name" value="Sensor_HK_TwoCompSys"/>
</dbReference>
<keyword evidence="12" id="KW-0418">Kinase</keyword>
<dbReference type="EC" id="2.7.13.3" evidence="4"/>
<comment type="subcellular location">
    <subcellularLocation>
        <location evidence="3">Cytoplasm</location>
    </subcellularLocation>
</comment>
<evidence type="ECO:0000313" key="23">
    <source>
        <dbReference type="Proteomes" id="UP000050827"/>
    </source>
</evidence>
<evidence type="ECO:0000256" key="12">
    <source>
        <dbReference type="ARBA" id="ARBA00022777"/>
    </source>
</evidence>
<dbReference type="GO" id="GO:0005737">
    <property type="term" value="C:cytoplasm"/>
    <property type="evidence" value="ECO:0007669"/>
    <property type="project" value="UniProtKB-SubCell"/>
</dbReference>
<dbReference type="SMART" id="SM00028">
    <property type="entry name" value="TPR"/>
    <property type="match status" value="6"/>
</dbReference>
<dbReference type="InterPro" id="IPR019734">
    <property type="entry name" value="TPR_rpt"/>
</dbReference>
<dbReference type="GO" id="GO:0051539">
    <property type="term" value="F:4 iron, 4 sulfur cluster binding"/>
    <property type="evidence" value="ECO:0007669"/>
    <property type="project" value="UniProtKB-KW"/>
</dbReference>
<dbReference type="SUPFAM" id="SSF55874">
    <property type="entry name" value="ATPase domain of HSP90 chaperone/DNA topoisomerase II/histidine kinase"/>
    <property type="match status" value="1"/>
</dbReference>
<keyword evidence="15" id="KW-0902">Two-component regulatory system</keyword>
<feature type="transmembrane region" description="Helical" evidence="20">
    <location>
        <begin position="389"/>
        <end position="408"/>
    </location>
</feature>
<evidence type="ECO:0000256" key="2">
    <source>
        <dbReference type="ARBA" id="ARBA00001966"/>
    </source>
</evidence>
<evidence type="ECO:0000313" key="22">
    <source>
        <dbReference type="EMBL" id="KQC30882.1"/>
    </source>
</evidence>
<dbReference type="InterPro" id="IPR005467">
    <property type="entry name" value="His_kinase_dom"/>
</dbReference>
<dbReference type="InterPro" id="IPR011712">
    <property type="entry name" value="Sig_transdc_His_kin_sub3_dim/P"/>
</dbReference>
<dbReference type="Gene3D" id="3.30.565.10">
    <property type="entry name" value="Histidine kinase-like ATPase, C-terminal domain"/>
    <property type="match status" value="1"/>
</dbReference>
<keyword evidence="11" id="KW-0547">Nucleotide-binding</keyword>
<dbReference type="AlphaFoldDB" id="A0A0Q1DPF2"/>
<dbReference type="PANTHER" id="PTHR24421:SF10">
    <property type="entry name" value="NITRATE_NITRITE SENSOR PROTEIN NARQ"/>
    <property type="match status" value="1"/>
</dbReference>
<keyword evidence="23" id="KW-1185">Reference proteome</keyword>
<dbReference type="GO" id="GO:0046872">
    <property type="term" value="F:metal ion binding"/>
    <property type="evidence" value="ECO:0007669"/>
    <property type="project" value="UniProtKB-KW"/>
</dbReference>
<keyword evidence="20" id="KW-1133">Transmembrane helix</keyword>
<dbReference type="SMART" id="SM00387">
    <property type="entry name" value="HATPase_c"/>
    <property type="match status" value="1"/>
</dbReference>
<evidence type="ECO:0000256" key="8">
    <source>
        <dbReference type="ARBA" id="ARBA00022553"/>
    </source>
</evidence>
<keyword evidence="16" id="KW-0411">Iron-sulfur</keyword>
<evidence type="ECO:0000256" key="1">
    <source>
        <dbReference type="ARBA" id="ARBA00000085"/>
    </source>
</evidence>
<protein>
    <recommendedName>
        <fullName evidence="5">Oxygen sensor histidine kinase NreB</fullName>
        <ecNumber evidence="4">2.7.13.3</ecNumber>
    </recommendedName>
    <alternativeName>
        <fullName evidence="18">Nitrogen regulation protein B</fullName>
    </alternativeName>
</protein>
<dbReference type="InterPro" id="IPR004358">
    <property type="entry name" value="Sig_transdc_His_kin-like_C"/>
</dbReference>